<comment type="cofactor">
    <cofactor evidence="1">
        <name>pyridoxal 5'-phosphate</name>
        <dbReference type="ChEBI" id="CHEBI:597326"/>
    </cofactor>
</comment>
<dbReference type="InterPro" id="IPR015421">
    <property type="entry name" value="PyrdxlP-dep_Trfase_major"/>
</dbReference>
<dbReference type="GO" id="GO:0005739">
    <property type="term" value="C:mitochondrion"/>
    <property type="evidence" value="ECO:0007669"/>
    <property type="project" value="TreeGrafter"/>
</dbReference>
<comment type="similarity">
    <text evidence="2">Belongs to the class-I pyridoxal-phosphate-dependent aminotransferase family.</text>
</comment>
<name>A0A2J8AFT5_9CHLO</name>
<evidence type="ECO:0000256" key="1">
    <source>
        <dbReference type="ARBA" id="ARBA00001933"/>
    </source>
</evidence>
<comment type="subunit">
    <text evidence="3">Homodimer.</text>
</comment>
<comment type="catalytic activity">
    <reaction evidence="7">
        <text>L-aspartate + 2-oxoglutarate = oxaloacetate + L-glutamate</text>
        <dbReference type="Rhea" id="RHEA:21824"/>
        <dbReference type="ChEBI" id="CHEBI:16452"/>
        <dbReference type="ChEBI" id="CHEBI:16810"/>
        <dbReference type="ChEBI" id="CHEBI:29985"/>
        <dbReference type="ChEBI" id="CHEBI:29991"/>
        <dbReference type="EC" id="2.6.1.1"/>
    </reaction>
</comment>
<keyword evidence="6" id="KW-0663">Pyridoxal phosphate</keyword>
<dbReference type="GO" id="GO:0006520">
    <property type="term" value="P:amino acid metabolic process"/>
    <property type="evidence" value="ECO:0007669"/>
    <property type="project" value="InterPro"/>
</dbReference>
<protein>
    <submittedName>
        <fullName evidence="9">Aspartate aminotransferase, mitochondrial</fullName>
    </submittedName>
</protein>
<keyword evidence="4 9" id="KW-0032">Aminotransferase</keyword>
<sequence length="223" mass="24362">MAMSGTPMAGLIVNVARCTPSLARGLVQQAATSSTTLFGAVEQAPKDPILGITEKFLADPDPIKMNLGVGAYRDDNGQPVVLASVREAERRVAGSHFMEYLPIGGLRDFITQSVQLAYSSTHPVLRDGQIAAVQSLSGTGSCRLFADFQRRFMPGKQPGTRAPRRTKAYIPDPTWANHFNIWRDAGVETVKYRYYKPETRGLDMAGLMEDIQSFFGCARTGLC</sequence>
<dbReference type="SUPFAM" id="SSF53383">
    <property type="entry name" value="PLP-dependent transferases"/>
    <property type="match status" value="1"/>
</dbReference>
<evidence type="ECO:0000313" key="10">
    <source>
        <dbReference type="Proteomes" id="UP000236333"/>
    </source>
</evidence>
<dbReference type="InterPro" id="IPR000796">
    <property type="entry name" value="Asp_trans"/>
</dbReference>
<dbReference type="PANTHER" id="PTHR11879:SF54">
    <property type="entry name" value="ASPARTATE AMINOTRANSFERASE, MITOCHONDRIAL"/>
    <property type="match status" value="1"/>
</dbReference>
<dbReference type="GO" id="GO:0004069">
    <property type="term" value="F:L-aspartate:2-oxoglutarate aminotransferase activity"/>
    <property type="evidence" value="ECO:0007669"/>
    <property type="project" value="TreeGrafter"/>
</dbReference>
<evidence type="ECO:0000313" key="9">
    <source>
        <dbReference type="EMBL" id="PNH11385.1"/>
    </source>
</evidence>
<evidence type="ECO:0000259" key="8">
    <source>
        <dbReference type="Pfam" id="PF00155"/>
    </source>
</evidence>
<dbReference type="PANTHER" id="PTHR11879">
    <property type="entry name" value="ASPARTATE AMINOTRANSFERASE"/>
    <property type="match status" value="1"/>
</dbReference>
<keyword evidence="5 9" id="KW-0808">Transferase</keyword>
<evidence type="ECO:0000256" key="4">
    <source>
        <dbReference type="ARBA" id="ARBA00022576"/>
    </source>
</evidence>
<dbReference type="Gene3D" id="3.90.1150.10">
    <property type="entry name" value="Aspartate Aminotransferase, domain 1"/>
    <property type="match status" value="1"/>
</dbReference>
<dbReference type="InterPro" id="IPR015422">
    <property type="entry name" value="PyrdxlP-dep_Trfase_small"/>
</dbReference>
<dbReference type="GO" id="GO:0030170">
    <property type="term" value="F:pyridoxal phosphate binding"/>
    <property type="evidence" value="ECO:0007669"/>
    <property type="project" value="InterPro"/>
</dbReference>
<dbReference type="Gene3D" id="3.40.640.10">
    <property type="entry name" value="Type I PLP-dependent aspartate aminotransferase-like (Major domain)"/>
    <property type="match status" value="1"/>
</dbReference>
<organism evidence="9 10">
    <name type="scientific">Tetrabaena socialis</name>
    <dbReference type="NCBI Taxonomy" id="47790"/>
    <lineage>
        <taxon>Eukaryota</taxon>
        <taxon>Viridiplantae</taxon>
        <taxon>Chlorophyta</taxon>
        <taxon>core chlorophytes</taxon>
        <taxon>Chlorophyceae</taxon>
        <taxon>CS clade</taxon>
        <taxon>Chlamydomonadales</taxon>
        <taxon>Tetrabaenaceae</taxon>
        <taxon>Tetrabaena</taxon>
    </lineage>
</organism>
<reference evidence="9 10" key="1">
    <citation type="journal article" date="2017" name="Mol. Biol. Evol.">
        <title>The 4-celled Tetrabaena socialis nuclear genome reveals the essential components for genetic control of cell number at the origin of multicellularity in the volvocine lineage.</title>
        <authorList>
            <person name="Featherston J."/>
            <person name="Arakaki Y."/>
            <person name="Hanschen E.R."/>
            <person name="Ferris P.J."/>
            <person name="Michod R.E."/>
            <person name="Olson B.J.S.C."/>
            <person name="Nozaki H."/>
            <person name="Durand P.M."/>
        </authorList>
    </citation>
    <scope>NUCLEOTIDE SEQUENCE [LARGE SCALE GENOMIC DNA]</scope>
    <source>
        <strain evidence="9 10">NIES-571</strain>
    </source>
</reference>
<dbReference type="InterPro" id="IPR004839">
    <property type="entry name" value="Aminotransferase_I/II_large"/>
</dbReference>
<gene>
    <name evidence="9" type="ORF">TSOC_001808</name>
</gene>
<evidence type="ECO:0000256" key="5">
    <source>
        <dbReference type="ARBA" id="ARBA00022679"/>
    </source>
</evidence>
<evidence type="ECO:0000256" key="2">
    <source>
        <dbReference type="ARBA" id="ARBA00007441"/>
    </source>
</evidence>
<dbReference type="Proteomes" id="UP000236333">
    <property type="component" value="Unassembled WGS sequence"/>
</dbReference>
<evidence type="ECO:0000256" key="3">
    <source>
        <dbReference type="ARBA" id="ARBA00011738"/>
    </source>
</evidence>
<evidence type="ECO:0000256" key="7">
    <source>
        <dbReference type="ARBA" id="ARBA00049185"/>
    </source>
</evidence>
<comment type="caution">
    <text evidence="9">The sequence shown here is derived from an EMBL/GenBank/DDBJ whole genome shotgun (WGS) entry which is preliminary data.</text>
</comment>
<keyword evidence="10" id="KW-1185">Reference proteome</keyword>
<accession>A0A2J8AFT5</accession>
<evidence type="ECO:0000256" key="6">
    <source>
        <dbReference type="ARBA" id="ARBA00022898"/>
    </source>
</evidence>
<proteinExistence type="inferred from homology"/>
<dbReference type="Pfam" id="PF00155">
    <property type="entry name" value="Aminotran_1_2"/>
    <property type="match status" value="1"/>
</dbReference>
<dbReference type="EMBL" id="PGGS01000030">
    <property type="protein sequence ID" value="PNH11385.1"/>
    <property type="molecule type" value="Genomic_DNA"/>
</dbReference>
<dbReference type="InterPro" id="IPR015424">
    <property type="entry name" value="PyrdxlP-dep_Trfase"/>
</dbReference>
<feature type="domain" description="Aminotransferase class I/classII large" evidence="8">
    <location>
        <begin position="63"/>
        <end position="213"/>
    </location>
</feature>
<dbReference type="AlphaFoldDB" id="A0A2J8AFT5"/>
<dbReference type="OrthoDB" id="6752799at2759"/>